<proteinExistence type="inferred from homology"/>
<dbReference type="InterPro" id="IPR016024">
    <property type="entry name" value="ARM-type_fold"/>
</dbReference>
<evidence type="ECO:0000313" key="3">
    <source>
        <dbReference type="EnsemblMetazoa" id="XP_022654602"/>
    </source>
</evidence>
<dbReference type="PANTHER" id="PTHR10182">
    <property type="entry name" value="CALCIUM-BINDING PROTEIN 39-RELATED"/>
    <property type="match status" value="1"/>
</dbReference>
<name>A0A7M7JMX8_VARDE</name>
<dbReference type="AlphaFoldDB" id="A0A7M7JMX8"/>
<dbReference type="RefSeq" id="XP_022654602.1">
    <property type="nucleotide sequence ID" value="XM_022798867.1"/>
</dbReference>
<dbReference type="Gene3D" id="1.25.10.10">
    <property type="entry name" value="Leucine-rich Repeat Variant"/>
    <property type="match status" value="1"/>
</dbReference>
<accession>A0A7M7JMX8</accession>
<keyword evidence="4" id="KW-1185">Reference proteome</keyword>
<dbReference type="EnsemblMetazoa" id="XM_022798867">
    <property type="protein sequence ID" value="XP_022654602"/>
    <property type="gene ID" value="LOC111247661"/>
</dbReference>
<comment type="similarity">
    <text evidence="1">Belongs to the Mo25 family.</text>
</comment>
<dbReference type="InterPro" id="IPR011989">
    <property type="entry name" value="ARM-like"/>
</dbReference>
<dbReference type="Proteomes" id="UP000594260">
    <property type="component" value="Unplaced"/>
</dbReference>
<evidence type="ECO:0000313" key="4">
    <source>
        <dbReference type="Proteomes" id="UP000594260"/>
    </source>
</evidence>
<protein>
    <submittedName>
        <fullName evidence="3">Uncharacterized protein</fullName>
    </submittedName>
</protein>
<dbReference type="GO" id="GO:0035556">
    <property type="term" value="P:intracellular signal transduction"/>
    <property type="evidence" value="ECO:0007669"/>
    <property type="project" value="TreeGrafter"/>
</dbReference>
<organism evidence="3 4">
    <name type="scientific">Varroa destructor</name>
    <name type="common">Honeybee mite</name>
    <dbReference type="NCBI Taxonomy" id="109461"/>
    <lineage>
        <taxon>Eukaryota</taxon>
        <taxon>Metazoa</taxon>
        <taxon>Ecdysozoa</taxon>
        <taxon>Arthropoda</taxon>
        <taxon>Chelicerata</taxon>
        <taxon>Arachnida</taxon>
        <taxon>Acari</taxon>
        <taxon>Parasitiformes</taxon>
        <taxon>Mesostigmata</taxon>
        <taxon>Gamasina</taxon>
        <taxon>Dermanyssoidea</taxon>
        <taxon>Varroidae</taxon>
        <taxon>Varroa</taxon>
    </lineage>
</organism>
<dbReference type="SUPFAM" id="SSF48371">
    <property type="entry name" value="ARM repeat"/>
    <property type="match status" value="1"/>
</dbReference>
<dbReference type="GO" id="GO:0043539">
    <property type="term" value="F:protein serine/threonine kinase activator activity"/>
    <property type="evidence" value="ECO:0007669"/>
    <property type="project" value="TreeGrafter"/>
</dbReference>
<dbReference type="PANTHER" id="PTHR10182:SF3">
    <property type="entry name" value="PROTEIN MO25"/>
    <property type="match status" value="1"/>
</dbReference>
<feature type="region of interest" description="Disordered" evidence="2">
    <location>
        <begin position="317"/>
        <end position="344"/>
    </location>
</feature>
<sequence length="344" mass="39052">MKALKAQEDVSKNLCLMRTFLYSTAGEMGNNDAQPDPQMSKLAQEVYSSHLLLLLVQNLSKIDFEGRKDVVYIFTQILRHRSGERYPTVEHIYLKPAILFLLLSGYERPDIALSCGQTFRECTRHESLAKIVLYSDDLYNLFKYVEASSADIAADAFASFKELLTRHKSTVAEFLEANYDRVFTHYRALLNSENFVTRRLALKLLGELLLDRHNFNVMTRYISNSENLKLTMNMLKDKSRNIRLEAFHVFKIFVANPHKPKPILDILLRNREKLVEFLSKFQLANEVDSNLAEQFNDEKAYVIKQIRELKSIPLPVSGAGGGGGGGLNQGPPLPPPNPAVDQNG</sequence>
<evidence type="ECO:0000256" key="2">
    <source>
        <dbReference type="SAM" id="MobiDB-lite"/>
    </source>
</evidence>
<dbReference type="Pfam" id="PF08569">
    <property type="entry name" value="Mo25"/>
    <property type="match status" value="1"/>
</dbReference>
<dbReference type="GeneID" id="111247661"/>
<reference evidence="3" key="1">
    <citation type="submission" date="2021-01" db="UniProtKB">
        <authorList>
            <consortium name="EnsemblMetazoa"/>
        </authorList>
    </citation>
    <scope>IDENTIFICATION</scope>
</reference>
<dbReference type="InterPro" id="IPR013878">
    <property type="entry name" value="Mo25"/>
</dbReference>
<evidence type="ECO:0000256" key="1">
    <source>
        <dbReference type="ARBA" id="ARBA00011012"/>
    </source>
</evidence>
<feature type="compositionally biased region" description="Gly residues" evidence="2">
    <location>
        <begin position="318"/>
        <end position="328"/>
    </location>
</feature>